<protein>
    <recommendedName>
        <fullName evidence="1">AAA domain-containing protein</fullName>
    </recommendedName>
</protein>
<dbReference type="Pfam" id="PF13614">
    <property type="entry name" value="AAA_31"/>
    <property type="match status" value="1"/>
</dbReference>
<dbReference type="RefSeq" id="WP_011387169.1">
    <property type="nucleotide sequence ID" value="NC_007633.1"/>
</dbReference>
<organism evidence="2 3">
    <name type="scientific">Mycoplasma capricolum subsp. capricolum (strain California kid / ATCC 27343 / NCTC 10154)</name>
    <dbReference type="NCBI Taxonomy" id="340047"/>
    <lineage>
        <taxon>Bacteria</taxon>
        <taxon>Bacillati</taxon>
        <taxon>Mycoplasmatota</taxon>
        <taxon>Mollicutes</taxon>
        <taxon>Mycoplasmataceae</taxon>
        <taxon>Mycoplasma</taxon>
    </lineage>
</organism>
<reference evidence="2 3" key="1">
    <citation type="submission" date="2005-09" db="EMBL/GenBank/DDBJ databases">
        <authorList>
            <person name="Glass J.I."/>
            <person name="Lartigue C."/>
            <person name="Pfannkoch C."/>
            <person name="Baden-Tillson H."/>
            <person name="Smith H.O."/>
            <person name="Venter J.C."/>
            <person name="Roske K."/>
            <person name="Wise K.S."/>
            <person name="Calcutt M.J."/>
            <person name="Nelson W.C."/>
            <person name="Nierman W.C."/>
        </authorList>
    </citation>
    <scope>NUCLEOTIDE SEQUENCE [LARGE SCALE GENOMIC DNA]</scope>
    <source>
        <strain evidence="3">California kid / ATCC 27343 / NCTC 10154</strain>
    </source>
</reference>
<dbReference type="HOGENOM" id="CLU_1128090_0_0_14"/>
<dbReference type="GeneID" id="23778765"/>
<dbReference type="EMBL" id="CP000123">
    <property type="protein sequence ID" value="ABC01293.1"/>
    <property type="molecule type" value="Genomic_DNA"/>
</dbReference>
<dbReference type="KEGG" id="mcp:MCAP_0282"/>
<feature type="domain" description="AAA" evidence="1">
    <location>
        <begin position="5"/>
        <end position="154"/>
    </location>
</feature>
<name>Q2SSJ5_MYCCT</name>
<accession>Q2SSJ5</accession>
<dbReference type="Proteomes" id="UP000001928">
    <property type="component" value="Chromosome"/>
</dbReference>
<dbReference type="CDD" id="cd02042">
    <property type="entry name" value="ParAB_family"/>
    <property type="match status" value="1"/>
</dbReference>
<dbReference type="PANTHER" id="PTHR13696">
    <property type="entry name" value="P-LOOP CONTAINING NUCLEOSIDE TRIPHOSPHATE HYDROLASE"/>
    <property type="match status" value="1"/>
</dbReference>
<gene>
    <name evidence="2" type="ordered locus">MCAP_0282</name>
</gene>
<sequence>MKNYKKILIHNTKGGVGKTLITANIAAYLANQNKKVLLIDFDKQRSLTSYFTNSEKEESWKIFTDNQVPEIIQSNVHPNIWIIPGDSKLEPQIDFLVMELYFRNFEDKNFNDFDYIFLDLSPYQTNVTTISYKNVDSLILLTDPSLNSVEILSKAVLSWENTFEKIHLKNTIKAVIINKYTLNDQPKRAWDELQKSVNKYLLKTKIPNQANIAKSVLVGEKWMYEQNSSKEIFKDLIEELKQKGAI</sequence>
<dbReference type="InterPro" id="IPR050678">
    <property type="entry name" value="DNA_Partitioning_ATPase"/>
</dbReference>
<dbReference type="AlphaFoldDB" id="Q2SSJ5"/>
<evidence type="ECO:0000313" key="2">
    <source>
        <dbReference type="EMBL" id="ABC01293.1"/>
    </source>
</evidence>
<dbReference type="InterPro" id="IPR027417">
    <property type="entry name" value="P-loop_NTPase"/>
</dbReference>
<proteinExistence type="predicted"/>
<dbReference type="PANTHER" id="PTHR13696:SF52">
    <property type="entry name" value="PARA FAMILY PROTEIN CT_582"/>
    <property type="match status" value="1"/>
</dbReference>
<evidence type="ECO:0000313" key="3">
    <source>
        <dbReference type="Proteomes" id="UP000001928"/>
    </source>
</evidence>
<dbReference type="Gene3D" id="3.40.50.300">
    <property type="entry name" value="P-loop containing nucleotide triphosphate hydrolases"/>
    <property type="match status" value="1"/>
</dbReference>
<dbReference type="PhylomeDB" id="Q2SSJ5"/>
<evidence type="ECO:0000259" key="1">
    <source>
        <dbReference type="Pfam" id="PF13614"/>
    </source>
</evidence>
<dbReference type="InterPro" id="IPR025669">
    <property type="entry name" value="AAA_dom"/>
</dbReference>
<dbReference type="SUPFAM" id="SSF52540">
    <property type="entry name" value="P-loop containing nucleoside triphosphate hydrolases"/>
    <property type="match status" value="1"/>
</dbReference>